<evidence type="ECO:0000313" key="3">
    <source>
        <dbReference type="Proteomes" id="UP000515153"/>
    </source>
</evidence>
<sequence length="258" mass="28677">MSLPRLITKSKDDGYSPVVSSPLNPESCYQTPTFQQYKTQRRITLAGRPTSKQRSPTQLLMRNKAAMAFHHHAIAVSQSRGHHDLWAASGDIGAGRRRPSSHLVHFGAEGRTLRCPTKISGRNNISSTINTSPPKQAIFPAPVGVSFDSLISSSVCDEDDDDFEMEEEDKVHLLTLQVDGDDFTVDFSGVTIDRMPTRNRTTTMTTTTARAVLMPRPRTIRDVLATPGRMLAGLVVVCCLLLLFFVKIQALFSNWFMR</sequence>
<feature type="region of interest" description="Disordered" evidence="1">
    <location>
        <begin position="1"/>
        <end position="23"/>
    </location>
</feature>
<keyword evidence="2" id="KW-0812">Transmembrane</keyword>
<name>A0A6P8BIH5_PYRGI</name>
<dbReference type="KEGG" id="pgri:PgNI_01832"/>
<accession>A0A6P8BIH5</accession>
<keyword evidence="2" id="KW-1133">Transmembrane helix</keyword>
<reference evidence="4" key="1">
    <citation type="journal article" date="2019" name="Mol. Biol. Evol.">
        <title>Blast fungal genomes show frequent chromosomal changes, gene gains and losses, and effector gene turnover.</title>
        <authorList>
            <person name="Gomez Luciano L.B."/>
            <person name="Jason Tsai I."/>
            <person name="Chuma I."/>
            <person name="Tosa Y."/>
            <person name="Chen Y.H."/>
            <person name="Li J.Y."/>
            <person name="Li M.Y."/>
            <person name="Jade Lu M.Y."/>
            <person name="Nakayashiki H."/>
            <person name="Li W.H."/>
        </authorList>
    </citation>
    <scope>NUCLEOTIDE SEQUENCE</scope>
    <source>
        <strain evidence="4">NI907</strain>
    </source>
</reference>
<organism evidence="3 4">
    <name type="scientific">Pyricularia grisea</name>
    <name type="common">Crabgrass-specific blast fungus</name>
    <name type="synonym">Magnaporthe grisea</name>
    <dbReference type="NCBI Taxonomy" id="148305"/>
    <lineage>
        <taxon>Eukaryota</taxon>
        <taxon>Fungi</taxon>
        <taxon>Dikarya</taxon>
        <taxon>Ascomycota</taxon>
        <taxon>Pezizomycotina</taxon>
        <taxon>Sordariomycetes</taxon>
        <taxon>Sordariomycetidae</taxon>
        <taxon>Magnaporthales</taxon>
        <taxon>Pyriculariaceae</taxon>
        <taxon>Pyricularia</taxon>
    </lineage>
</organism>
<reference evidence="4" key="3">
    <citation type="submission" date="2025-08" db="UniProtKB">
        <authorList>
            <consortium name="RefSeq"/>
        </authorList>
    </citation>
    <scope>IDENTIFICATION</scope>
    <source>
        <strain evidence="4">NI907</strain>
    </source>
</reference>
<dbReference type="GeneID" id="41956816"/>
<evidence type="ECO:0000313" key="4">
    <source>
        <dbReference type="RefSeq" id="XP_030987005.1"/>
    </source>
</evidence>
<gene>
    <name evidence="4" type="ORF">PgNI_01832</name>
</gene>
<reference evidence="4" key="2">
    <citation type="submission" date="2019-10" db="EMBL/GenBank/DDBJ databases">
        <authorList>
            <consortium name="NCBI Genome Project"/>
        </authorList>
    </citation>
    <scope>NUCLEOTIDE SEQUENCE</scope>
    <source>
        <strain evidence="4">NI907</strain>
    </source>
</reference>
<proteinExistence type="predicted"/>
<feature type="transmembrane region" description="Helical" evidence="2">
    <location>
        <begin position="231"/>
        <end position="252"/>
    </location>
</feature>
<dbReference type="RefSeq" id="XP_030987005.1">
    <property type="nucleotide sequence ID" value="XM_031121904.1"/>
</dbReference>
<keyword evidence="2" id="KW-0472">Membrane</keyword>
<dbReference type="AlphaFoldDB" id="A0A6P8BIH5"/>
<keyword evidence="3" id="KW-1185">Reference proteome</keyword>
<evidence type="ECO:0000256" key="2">
    <source>
        <dbReference type="SAM" id="Phobius"/>
    </source>
</evidence>
<protein>
    <submittedName>
        <fullName evidence="4">Uncharacterized protein</fullName>
    </submittedName>
</protein>
<evidence type="ECO:0000256" key="1">
    <source>
        <dbReference type="SAM" id="MobiDB-lite"/>
    </source>
</evidence>
<dbReference type="Proteomes" id="UP000515153">
    <property type="component" value="Unplaced"/>
</dbReference>